<feature type="signal peptide" evidence="8">
    <location>
        <begin position="1"/>
        <end position="20"/>
    </location>
</feature>
<dbReference type="PANTHER" id="PTHR33577:SF9">
    <property type="entry name" value="PEROXIDASE STCC"/>
    <property type="match status" value="1"/>
</dbReference>
<evidence type="ECO:0000313" key="11">
    <source>
        <dbReference type="Proteomes" id="UP000559256"/>
    </source>
</evidence>
<evidence type="ECO:0000256" key="5">
    <source>
        <dbReference type="ARBA" id="ARBA00023002"/>
    </source>
</evidence>
<sequence length="88" mass="9496">MFLEAVFTLCAAFLARIFYGDYSGSSSSASPGVIDWKAHQWKAPGPNDLRGPCPGLNTLANHGFLPRDGRNINMPVILEAGFGTLTIR</sequence>
<keyword evidence="3" id="KW-0349">Heme</keyword>
<dbReference type="SUPFAM" id="SSF47571">
    <property type="entry name" value="Cloroperoxidase"/>
    <property type="match status" value="1"/>
</dbReference>
<comment type="similarity">
    <text evidence="7">Belongs to the chloroperoxidase family.</text>
</comment>
<comment type="caution">
    <text evidence="10">The sequence shown here is derived from an EMBL/GenBank/DDBJ whole genome shotgun (WGS) entry which is preliminary data.</text>
</comment>
<accession>A0A8H5FZ87</accession>
<gene>
    <name evidence="10" type="ORF">D9758_010764</name>
</gene>
<keyword evidence="5" id="KW-0560">Oxidoreductase</keyword>
<comment type="cofactor">
    <cofactor evidence="1">
        <name>heme b</name>
        <dbReference type="ChEBI" id="CHEBI:60344"/>
    </cofactor>
</comment>
<protein>
    <recommendedName>
        <fullName evidence="9">Heme haloperoxidase family profile domain-containing protein</fullName>
    </recommendedName>
</protein>
<name>A0A8H5FZ87_9AGAR</name>
<evidence type="ECO:0000256" key="2">
    <source>
        <dbReference type="ARBA" id="ARBA00022559"/>
    </source>
</evidence>
<evidence type="ECO:0000256" key="3">
    <source>
        <dbReference type="ARBA" id="ARBA00022617"/>
    </source>
</evidence>
<dbReference type="EMBL" id="JAACJM010000060">
    <property type="protein sequence ID" value="KAF5354419.1"/>
    <property type="molecule type" value="Genomic_DNA"/>
</dbReference>
<proteinExistence type="inferred from homology"/>
<dbReference type="OrthoDB" id="407298at2759"/>
<evidence type="ECO:0000256" key="6">
    <source>
        <dbReference type="ARBA" id="ARBA00023004"/>
    </source>
</evidence>
<evidence type="ECO:0000256" key="1">
    <source>
        <dbReference type="ARBA" id="ARBA00001970"/>
    </source>
</evidence>
<feature type="domain" description="Heme haloperoxidase family profile" evidence="9">
    <location>
        <begin position="37"/>
        <end position="88"/>
    </location>
</feature>
<evidence type="ECO:0000313" key="10">
    <source>
        <dbReference type="EMBL" id="KAF5354419.1"/>
    </source>
</evidence>
<keyword evidence="4" id="KW-0479">Metal-binding</keyword>
<organism evidence="10 11">
    <name type="scientific">Tetrapyrgos nigripes</name>
    <dbReference type="NCBI Taxonomy" id="182062"/>
    <lineage>
        <taxon>Eukaryota</taxon>
        <taxon>Fungi</taxon>
        <taxon>Dikarya</taxon>
        <taxon>Basidiomycota</taxon>
        <taxon>Agaricomycotina</taxon>
        <taxon>Agaricomycetes</taxon>
        <taxon>Agaricomycetidae</taxon>
        <taxon>Agaricales</taxon>
        <taxon>Marasmiineae</taxon>
        <taxon>Marasmiaceae</taxon>
        <taxon>Tetrapyrgos</taxon>
    </lineage>
</organism>
<evidence type="ECO:0000259" key="9">
    <source>
        <dbReference type="PROSITE" id="PS51405"/>
    </source>
</evidence>
<keyword evidence="2" id="KW-0575">Peroxidase</keyword>
<feature type="chain" id="PRO_5034996007" description="Heme haloperoxidase family profile domain-containing protein" evidence="8">
    <location>
        <begin position="21"/>
        <end position="88"/>
    </location>
</feature>
<keyword evidence="11" id="KW-1185">Reference proteome</keyword>
<dbReference type="InterPro" id="IPR036851">
    <property type="entry name" value="Chloroperoxidase-like_sf"/>
</dbReference>
<dbReference type="Proteomes" id="UP000559256">
    <property type="component" value="Unassembled WGS sequence"/>
</dbReference>
<dbReference type="AlphaFoldDB" id="A0A8H5FZ87"/>
<evidence type="ECO:0000256" key="7">
    <source>
        <dbReference type="ARBA" id="ARBA00025795"/>
    </source>
</evidence>
<keyword evidence="8" id="KW-0732">Signal</keyword>
<dbReference type="Pfam" id="PF01328">
    <property type="entry name" value="Peroxidase_2"/>
    <property type="match status" value="1"/>
</dbReference>
<dbReference type="GO" id="GO:0004601">
    <property type="term" value="F:peroxidase activity"/>
    <property type="evidence" value="ECO:0007669"/>
    <property type="project" value="UniProtKB-KW"/>
</dbReference>
<dbReference type="PANTHER" id="PTHR33577">
    <property type="entry name" value="STERIGMATOCYSTIN BIOSYNTHESIS PEROXIDASE STCC-RELATED"/>
    <property type="match status" value="1"/>
</dbReference>
<dbReference type="InterPro" id="IPR000028">
    <property type="entry name" value="Chloroperoxidase"/>
</dbReference>
<keyword evidence="6" id="KW-0408">Iron</keyword>
<dbReference type="PROSITE" id="PS51405">
    <property type="entry name" value="HEME_HALOPEROXIDASE"/>
    <property type="match status" value="1"/>
</dbReference>
<dbReference type="GO" id="GO:0046872">
    <property type="term" value="F:metal ion binding"/>
    <property type="evidence" value="ECO:0007669"/>
    <property type="project" value="UniProtKB-KW"/>
</dbReference>
<evidence type="ECO:0000256" key="4">
    <source>
        <dbReference type="ARBA" id="ARBA00022723"/>
    </source>
</evidence>
<evidence type="ECO:0000256" key="8">
    <source>
        <dbReference type="SAM" id="SignalP"/>
    </source>
</evidence>
<dbReference type="Gene3D" id="1.10.489.10">
    <property type="entry name" value="Chloroperoxidase-like"/>
    <property type="match status" value="1"/>
</dbReference>
<reference evidence="10 11" key="1">
    <citation type="journal article" date="2020" name="ISME J.">
        <title>Uncovering the hidden diversity of litter-decomposition mechanisms in mushroom-forming fungi.</title>
        <authorList>
            <person name="Floudas D."/>
            <person name="Bentzer J."/>
            <person name="Ahren D."/>
            <person name="Johansson T."/>
            <person name="Persson P."/>
            <person name="Tunlid A."/>
        </authorList>
    </citation>
    <scope>NUCLEOTIDE SEQUENCE [LARGE SCALE GENOMIC DNA]</scope>
    <source>
        <strain evidence="10 11">CBS 291.85</strain>
    </source>
</reference>